<dbReference type="EC" id="2.1.2.5" evidence="1"/>
<dbReference type="InterPro" id="IPR012886">
    <property type="entry name" value="Formiminotransferase_N"/>
</dbReference>
<keyword evidence="6" id="KW-1185">Reference proteome</keyword>
<dbReference type="EnsemblPlants" id="QL10p048442:mrna">
    <property type="protein sequence ID" value="QL10p048442:mrna"/>
    <property type="gene ID" value="QL10p048442"/>
</dbReference>
<dbReference type="GO" id="GO:0030409">
    <property type="term" value="F:glutamate formimidoyltransferase activity"/>
    <property type="evidence" value="ECO:0007669"/>
    <property type="project" value="UniProtKB-EC"/>
</dbReference>
<name>A0A7N2RCG2_QUELO</name>
<dbReference type="GO" id="GO:0005542">
    <property type="term" value="F:folic acid binding"/>
    <property type="evidence" value="ECO:0007669"/>
    <property type="project" value="InterPro"/>
</dbReference>
<reference evidence="5" key="2">
    <citation type="submission" date="2021-01" db="UniProtKB">
        <authorList>
            <consortium name="EnsemblPlants"/>
        </authorList>
    </citation>
    <scope>IDENTIFICATION</scope>
</reference>
<dbReference type="SMART" id="SM01222">
    <property type="entry name" value="FTCD_N"/>
    <property type="match status" value="2"/>
</dbReference>
<proteinExistence type="predicted"/>
<dbReference type="PANTHER" id="PTHR12234">
    <property type="entry name" value="FORMIMINOTRANSFERASE-CYCLODEAMINASE"/>
    <property type="match status" value="1"/>
</dbReference>
<evidence type="ECO:0000259" key="3">
    <source>
        <dbReference type="SMART" id="SM01221"/>
    </source>
</evidence>
<dbReference type="InterPro" id="IPR022384">
    <property type="entry name" value="FormiminoTrfase_cat_dom_sf"/>
</dbReference>
<organism evidence="5 6">
    <name type="scientific">Quercus lobata</name>
    <name type="common">Valley oak</name>
    <dbReference type="NCBI Taxonomy" id="97700"/>
    <lineage>
        <taxon>Eukaryota</taxon>
        <taxon>Viridiplantae</taxon>
        <taxon>Streptophyta</taxon>
        <taxon>Embryophyta</taxon>
        <taxon>Tracheophyta</taxon>
        <taxon>Spermatophyta</taxon>
        <taxon>Magnoliopsida</taxon>
        <taxon>eudicotyledons</taxon>
        <taxon>Gunneridae</taxon>
        <taxon>Pentapetalae</taxon>
        <taxon>rosids</taxon>
        <taxon>fabids</taxon>
        <taxon>Fagales</taxon>
        <taxon>Fagaceae</taxon>
        <taxon>Quercus</taxon>
    </lineage>
</organism>
<feature type="domain" description="Formiminotransferase C-terminal subdomain" evidence="3">
    <location>
        <begin position="622"/>
        <end position="714"/>
    </location>
</feature>
<feature type="domain" description="Formiminotransferase N-terminal subdomain" evidence="4">
    <location>
        <begin position="153"/>
        <end position="348"/>
    </location>
</feature>
<dbReference type="Proteomes" id="UP000594261">
    <property type="component" value="Chromosome 10"/>
</dbReference>
<dbReference type="SMART" id="SM01221">
    <property type="entry name" value="FTCD"/>
    <property type="match status" value="1"/>
</dbReference>
<evidence type="ECO:0000256" key="2">
    <source>
        <dbReference type="ARBA" id="ARBA00022679"/>
    </source>
</evidence>
<dbReference type="InterPro" id="IPR037070">
    <property type="entry name" value="Formiminotransferase_C_sf"/>
</dbReference>
<dbReference type="Gramene" id="QL10p048442:mrna">
    <property type="protein sequence ID" value="QL10p048442:mrna"/>
    <property type="gene ID" value="QL10p048442"/>
</dbReference>
<dbReference type="PANTHER" id="PTHR12234:SF5">
    <property type="entry name" value="PUTATIVE, EXPRESSED-RELATED"/>
    <property type="match status" value="1"/>
</dbReference>
<accession>A0A7N2RCG2</accession>
<evidence type="ECO:0000256" key="1">
    <source>
        <dbReference type="ARBA" id="ARBA00012252"/>
    </source>
</evidence>
<dbReference type="Gene3D" id="3.30.990.10">
    <property type="entry name" value="Formiminotransferase, N-terminal subdomain"/>
    <property type="match status" value="2"/>
</dbReference>
<dbReference type="Gene3D" id="3.30.70.670">
    <property type="entry name" value="Formiminotransferase, C-terminal subdomain"/>
    <property type="match status" value="2"/>
</dbReference>
<dbReference type="EMBL" id="LRBV02000010">
    <property type="status" value="NOT_ANNOTATED_CDS"/>
    <property type="molecule type" value="Genomic_DNA"/>
</dbReference>
<dbReference type="InterPro" id="IPR037064">
    <property type="entry name" value="Formiminotransferase_N_sf"/>
</dbReference>
<evidence type="ECO:0000259" key="4">
    <source>
        <dbReference type="SMART" id="SM01222"/>
    </source>
</evidence>
<dbReference type="SUPFAM" id="SSF55116">
    <property type="entry name" value="Formiminotransferase domain of formiminotransferase-cyclodeaminase"/>
    <property type="match status" value="2"/>
</dbReference>
<evidence type="ECO:0000313" key="5">
    <source>
        <dbReference type="EnsemblPlants" id="QL10p048442:mrna"/>
    </source>
</evidence>
<reference evidence="5 6" key="1">
    <citation type="journal article" date="2016" name="G3 (Bethesda)">
        <title>First Draft Assembly and Annotation of the Genome of a California Endemic Oak Quercus lobata Nee (Fagaceae).</title>
        <authorList>
            <person name="Sork V.L."/>
            <person name="Fitz-Gibbon S.T."/>
            <person name="Puiu D."/>
            <person name="Crepeau M."/>
            <person name="Gugger P.F."/>
            <person name="Sherman R."/>
            <person name="Stevens K."/>
            <person name="Langley C.H."/>
            <person name="Pellegrini M."/>
            <person name="Salzberg S.L."/>
        </authorList>
    </citation>
    <scope>NUCLEOTIDE SEQUENCE [LARGE SCALE GENOMIC DNA]</scope>
    <source>
        <strain evidence="5 6">cv. SW786</strain>
    </source>
</reference>
<keyword evidence="2" id="KW-0808">Transferase</keyword>
<sequence length="723" mass="80218">MDFNPSCKYTLVSYAYVVQDITGSAIYSPLQQAVLAIVEAAFGAINLELHSGTHPGLVLWTTFFSIHWLEHHWMKQLGWQRPIQVVSSKRHHNDWGTSMDCILQHTHLVNRFLSGSKNCKDGGSRKRLSRAVVQGMDFSLSCKDKKKTIDQSVLLCCKLFISESRNCAALDAIEQAARLNPETVIVNKFEDRAYNRVRYTLVSYVVQDTTGSAIYSPLQQAVLAMVEAAFGAINLELHTGTHPRLGVVDEILFHPLARASLDEAAWLSKAVATDIANRFQVPVFLYAAAHPTGKALDTIRRELGYYRPNFMGNQWAGWTMPDMLLEKPDEGPSEVSRARGITMIGARPWVALYNIPILSTDFSVARRIARMVNARGGGLPTVQTLGLVHGEDSTEIACMLLEPNQIGADRVQNQDKKKTIEQSVLLCCKIFISESRNRGALDAIEQATRLNPETVIVNKFEDRAYNRVRYTLVSYVVQDITGNAIYSPLQQAVLAMVEAAFGAINLELHSGTHPRLGVVDDILFHPLARASLDEAAWLAKAVAADIANRFQVPVFLYAAAHPTGKALDTIRRELGYYRPNSMGNQWAGWTMPDMLLEKPDEGPSEVSRARGITMIGARPWVALYNIPILSTDFSVARRIARMVSARGGGLPTVQTLGLVHGEDSTEIACMLLEPNQIGADRVQNQVEMLAAEEGVEVEKGYFTDFSPEMIIEKYMNLTSAQRD</sequence>
<evidence type="ECO:0000313" key="6">
    <source>
        <dbReference type="Proteomes" id="UP000594261"/>
    </source>
</evidence>
<dbReference type="InterPro" id="IPR013802">
    <property type="entry name" value="Formiminotransferase_C"/>
</dbReference>
<dbReference type="AlphaFoldDB" id="A0A7N2RCG2"/>
<protein>
    <recommendedName>
        <fullName evidence="1">glutamate formimidoyltransferase</fullName>
        <ecNumber evidence="1">2.1.2.5</ecNumber>
    </recommendedName>
</protein>
<dbReference type="InParanoid" id="A0A7N2RCG2"/>
<dbReference type="Pfam" id="PF07837">
    <property type="entry name" value="FTCD_N"/>
    <property type="match status" value="2"/>
</dbReference>
<dbReference type="InterPro" id="IPR051623">
    <property type="entry name" value="FTCD"/>
</dbReference>
<feature type="domain" description="Formiminotransferase N-terminal subdomain" evidence="4">
    <location>
        <begin position="424"/>
        <end position="619"/>
    </location>
</feature>